<dbReference type="InterPro" id="IPR004875">
    <property type="entry name" value="DDE_SF_endonuclease_dom"/>
</dbReference>
<dbReference type="Proteomes" id="UP001190700">
    <property type="component" value="Unassembled WGS sequence"/>
</dbReference>
<accession>A0AAE0BTH1</accession>
<feature type="compositionally biased region" description="Acidic residues" evidence="1">
    <location>
        <begin position="497"/>
        <end position="515"/>
    </location>
</feature>
<dbReference type="GO" id="GO:0003676">
    <property type="term" value="F:nucleic acid binding"/>
    <property type="evidence" value="ECO:0007669"/>
    <property type="project" value="InterPro"/>
</dbReference>
<keyword evidence="4" id="KW-1185">Reference proteome</keyword>
<evidence type="ECO:0000313" key="3">
    <source>
        <dbReference type="EMBL" id="KAK3242462.1"/>
    </source>
</evidence>
<comment type="caution">
    <text evidence="3">The sequence shown here is derived from an EMBL/GenBank/DDBJ whole genome shotgun (WGS) entry which is preliminary data.</text>
</comment>
<sequence length="609" mass="69698">MPSLAKGALKRVRYDNVEKAAALRFYDECVQSHMPSPGEHVAKMTGIPFQNIYRWANSANNQGERFREAIFAAESDARLKNLKVGFTALKVDKARFPKAEKQLKAEIKERRARGRKVGARFISVRGKHLVKLHYPSKDFVASKCWRKNFLRRADLTVRKRTHKKSHSYASMLPAFQKSLQEILRLVSSAPRRHRSQGRFLFKNRLNVDQVPLPFVVGDYEHTIEEKGAQNVWIRQPGSGLEKRQATLQIAIRAGKDAEGNNLSQPPIAILFRGTGKRIPESERAAYHPDVHVYFQKCAWVDREVAVRWLEGTMIPWINENLQGEESIFFADNLDAQIQPEYTSLLKSKANSISWSLLKDGTHWAQPIDQGMGREVKRDVDYMQNEWLEIPENLERWESNNLTASDRRILMTWWAGDGYKRACGRVNIDRYFEKSGCKITVTGDGDGNINPEGIETFVFDRPVIPSVLVETPSQGVLQAASHEQIEAEVQEREIQMQQEEDEEEFEGEDEDSEDEGEQKWFVPAQYSAIKETPDCEVSAAFVGKHLVFKFGTVGWCHGWVTKFYPAHRRGYNVEIAYDDGDRRDHILHLDKYALGDTACVGSWCLLKAVV</sequence>
<feature type="region of interest" description="Disordered" evidence="1">
    <location>
        <begin position="492"/>
        <end position="516"/>
    </location>
</feature>
<evidence type="ECO:0000259" key="2">
    <source>
        <dbReference type="Pfam" id="PF03184"/>
    </source>
</evidence>
<organism evidence="3 4">
    <name type="scientific">Cymbomonas tetramitiformis</name>
    <dbReference type="NCBI Taxonomy" id="36881"/>
    <lineage>
        <taxon>Eukaryota</taxon>
        <taxon>Viridiplantae</taxon>
        <taxon>Chlorophyta</taxon>
        <taxon>Pyramimonadophyceae</taxon>
        <taxon>Pyramimonadales</taxon>
        <taxon>Pyramimonadaceae</taxon>
        <taxon>Cymbomonas</taxon>
    </lineage>
</organism>
<evidence type="ECO:0000256" key="1">
    <source>
        <dbReference type="SAM" id="MobiDB-lite"/>
    </source>
</evidence>
<gene>
    <name evidence="3" type="ORF">CYMTET_47851</name>
</gene>
<feature type="domain" description="DDE-1" evidence="2">
    <location>
        <begin position="268"/>
        <end position="402"/>
    </location>
</feature>
<name>A0AAE0BTH1_9CHLO</name>
<proteinExistence type="predicted"/>
<dbReference type="AlphaFoldDB" id="A0AAE0BTH1"/>
<dbReference type="EMBL" id="LGRX02033164">
    <property type="protein sequence ID" value="KAK3242462.1"/>
    <property type="molecule type" value="Genomic_DNA"/>
</dbReference>
<evidence type="ECO:0000313" key="4">
    <source>
        <dbReference type="Proteomes" id="UP001190700"/>
    </source>
</evidence>
<reference evidence="3 4" key="1">
    <citation type="journal article" date="2015" name="Genome Biol. Evol.">
        <title>Comparative Genomics of a Bacterivorous Green Alga Reveals Evolutionary Causalities and Consequences of Phago-Mixotrophic Mode of Nutrition.</title>
        <authorList>
            <person name="Burns J.A."/>
            <person name="Paasch A."/>
            <person name="Narechania A."/>
            <person name="Kim E."/>
        </authorList>
    </citation>
    <scope>NUCLEOTIDE SEQUENCE [LARGE SCALE GENOMIC DNA]</scope>
    <source>
        <strain evidence="3 4">PLY_AMNH</strain>
    </source>
</reference>
<dbReference type="Pfam" id="PF03184">
    <property type="entry name" value="DDE_1"/>
    <property type="match status" value="1"/>
</dbReference>
<protein>
    <recommendedName>
        <fullName evidence="2">DDE-1 domain-containing protein</fullName>
    </recommendedName>
</protein>